<evidence type="ECO:0000313" key="10">
    <source>
        <dbReference type="Proteomes" id="UP000653578"/>
    </source>
</evidence>
<evidence type="ECO:0000256" key="3">
    <source>
        <dbReference type="ARBA" id="ARBA00022475"/>
    </source>
</evidence>
<dbReference type="Gene3D" id="1.20.1250.20">
    <property type="entry name" value="MFS general substrate transporter like domains"/>
    <property type="match status" value="1"/>
</dbReference>
<feature type="domain" description="Major facilitator superfamily (MFS) profile" evidence="8">
    <location>
        <begin position="29"/>
        <end position="409"/>
    </location>
</feature>
<evidence type="ECO:0000256" key="5">
    <source>
        <dbReference type="ARBA" id="ARBA00022989"/>
    </source>
</evidence>
<keyword evidence="3" id="KW-1003">Cell membrane</keyword>
<comment type="subcellular location">
    <subcellularLocation>
        <location evidence="1">Cell membrane</location>
        <topology evidence="1">Multi-pass membrane protein</topology>
    </subcellularLocation>
</comment>
<feature type="transmembrane region" description="Helical" evidence="7">
    <location>
        <begin position="355"/>
        <end position="377"/>
    </location>
</feature>
<evidence type="ECO:0000313" key="9">
    <source>
        <dbReference type="EMBL" id="NOU64178.1"/>
    </source>
</evidence>
<evidence type="ECO:0000256" key="2">
    <source>
        <dbReference type="ARBA" id="ARBA00022448"/>
    </source>
</evidence>
<feature type="transmembrane region" description="Helical" evidence="7">
    <location>
        <begin position="383"/>
        <end position="405"/>
    </location>
</feature>
<evidence type="ECO:0000259" key="8">
    <source>
        <dbReference type="PROSITE" id="PS50850"/>
    </source>
</evidence>
<dbReference type="CDD" id="cd17329">
    <property type="entry name" value="MFS_MdtH_MDR_like"/>
    <property type="match status" value="1"/>
</dbReference>
<feature type="transmembrane region" description="Helical" evidence="7">
    <location>
        <begin position="291"/>
        <end position="309"/>
    </location>
</feature>
<comment type="caution">
    <text evidence="9">The sequence shown here is derived from an EMBL/GenBank/DDBJ whole genome shotgun (WGS) entry which is preliminary data.</text>
</comment>
<dbReference type="InterPro" id="IPR020846">
    <property type="entry name" value="MFS_dom"/>
</dbReference>
<proteinExistence type="predicted"/>
<dbReference type="EMBL" id="WHNY01000027">
    <property type="protein sequence ID" value="NOU64178.1"/>
    <property type="molecule type" value="Genomic_DNA"/>
</dbReference>
<feature type="transmembrane region" description="Helical" evidence="7">
    <location>
        <begin position="163"/>
        <end position="181"/>
    </location>
</feature>
<feature type="transmembrane region" description="Helical" evidence="7">
    <location>
        <begin position="54"/>
        <end position="75"/>
    </location>
</feature>
<feature type="transmembrane region" description="Helical" evidence="7">
    <location>
        <begin position="315"/>
        <end position="334"/>
    </location>
</feature>
<organism evidence="9 10">
    <name type="scientific">Paenibacillus plantarum</name>
    <dbReference type="NCBI Taxonomy" id="2654975"/>
    <lineage>
        <taxon>Bacteria</taxon>
        <taxon>Bacillati</taxon>
        <taxon>Bacillota</taxon>
        <taxon>Bacilli</taxon>
        <taxon>Bacillales</taxon>
        <taxon>Paenibacillaceae</taxon>
        <taxon>Paenibacillus</taxon>
    </lineage>
</organism>
<keyword evidence="4 7" id="KW-0812">Transmembrane</keyword>
<dbReference type="InterPro" id="IPR011701">
    <property type="entry name" value="MFS"/>
</dbReference>
<feature type="transmembrane region" description="Helical" evidence="7">
    <location>
        <begin position="120"/>
        <end position="142"/>
    </location>
</feature>
<keyword evidence="2" id="KW-0813">Transport</keyword>
<dbReference type="Proteomes" id="UP000653578">
    <property type="component" value="Unassembled WGS sequence"/>
</dbReference>
<evidence type="ECO:0000256" key="4">
    <source>
        <dbReference type="ARBA" id="ARBA00022692"/>
    </source>
</evidence>
<dbReference type="Pfam" id="PF07690">
    <property type="entry name" value="MFS_1"/>
    <property type="match status" value="1"/>
</dbReference>
<protein>
    <submittedName>
        <fullName evidence="9">MFS transporter</fullName>
    </submittedName>
</protein>
<reference evidence="9 10" key="1">
    <citation type="submission" date="2019-10" db="EMBL/GenBank/DDBJ databases">
        <title>Description of Paenibacillus humi sp. nov.</title>
        <authorList>
            <person name="Carlier A."/>
            <person name="Qi S."/>
        </authorList>
    </citation>
    <scope>NUCLEOTIDE SEQUENCE [LARGE SCALE GENOMIC DNA]</scope>
    <source>
        <strain evidence="9 10">LMG 31461</strain>
    </source>
</reference>
<feature type="transmembrane region" description="Helical" evidence="7">
    <location>
        <begin position="258"/>
        <end position="279"/>
    </location>
</feature>
<dbReference type="PANTHER" id="PTHR23517">
    <property type="entry name" value="RESISTANCE PROTEIN MDTM, PUTATIVE-RELATED-RELATED"/>
    <property type="match status" value="1"/>
</dbReference>
<gene>
    <name evidence="9" type="ORF">GC096_09085</name>
</gene>
<feature type="transmembrane region" description="Helical" evidence="7">
    <location>
        <begin position="187"/>
        <end position="206"/>
    </location>
</feature>
<feature type="transmembrane region" description="Helical" evidence="7">
    <location>
        <begin position="28"/>
        <end position="48"/>
    </location>
</feature>
<dbReference type="PANTHER" id="PTHR23517:SF2">
    <property type="entry name" value="MULTIDRUG RESISTANCE PROTEIN MDTH"/>
    <property type="match status" value="1"/>
</dbReference>
<accession>A0ABX1X7Z3</accession>
<keyword evidence="6 7" id="KW-0472">Membrane</keyword>
<feature type="transmembrane region" description="Helical" evidence="7">
    <location>
        <begin position="234"/>
        <end position="252"/>
    </location>
</feature>
<evidence type="ECO:0000256" key="1">
    <source>
        <dbReference type="ARBA" id="ARBA00004651"/>
    </source>
</evidence>
<dbReference type="PROSITE" id="PS50850">
    <property type="entry name" value="MFS"/>
    <property type="match status" value="1"/>
</dbReference>
<keyword evidence="5 7" id="KW-1133">Transmembrane helix</keyword>
<name>A0ABX1X7Z3_9BACL</name>
<evidence type="ECO:0000256" key="6">
    <source>
        <dbReference type="ARBA" id="ARBA00023136"/>
    </source>
</evidence>
<dbReference type="InterPro" id="IPR050171">
    <property type="entry name" value="MFS_Transporters"/>
</dbReference>
<evidence type="ECO:0000256" key="7">
    <source>
        <dbReference type="SAM" id="Phobius"/>
    </source>
</evidence>
<keyword evidence="10" id="KW-1185">Reference proteome</keyword>
<dbReference type="InterPro" id="IPR036259">
    <property type="entry name" value="MFS_trans_sf"/>
</dbReference>
<dbReference type="SUPFAM" id="SSF103473">
    <property type="entry name" value="MFS general substrate transporter"/>
    <property type="match status" value="1"/>
</dbReference>
<feature type="transmembrane region" description="Helical" evidence="7">
    <location>
        <begin position="96"/>
        <end position="114"/>
    </location>
</feature>
<sequence>MVLKSTSYSMKRGDLMISALRKLTSIRLPFWVMFMNTFSMAVGFYMMIPLLASYLLNDILLTVSMVGIISAIRSFSQQGLSVLCGTLADKLGYKRTILIGLLIRTFGFGMFGFVDSIPGFIIACFFSGLGGSLFNPASYAYYAALSTSSNRITIYAIREMLSNMGFVVGPVVGALLMGFHFKYVSLAATLIFAFSFFFSLFFLPAIQSEQSHKAYTGIWSQMQTVWRNRPFRRFMLFTMISWSLVTQLYIAVPFRVHQLASSANIGLIYSCGAIVMVLLQVPLSKLGNRKLQPFGVMSLGTVLLAGGLFTMGMIGSMWGIYAGVITFMIGQVFLQPMMNTMVSDYAGDEQIASYFGFNSFALSIGAIIGNVGGGYLYDLGNVLGWQGLPWVCFLVFGLMNIRFMLKEQRTTGSRSSVRRAV</sequence>